<proteinExistence type="predicted"/>
<name>A0A9P6GJI5_9PLEO</name>
<dbReference type="EMBL" id="WJXW01000004">
    <property type="protein sequence ID" value="KAF9736812.1"/>
    <property type="molecule type" value="Genomic_DNA"/>
</dbReference>
<keyword evidence="2" id="KW-1185">Reference proteome</keyword>
<accession>A0A9P6GJI5</accession>
<gene>
    <name evidence="1" type="ORF">PMIN01_04591</name>
</gene>
<reference evidence="1" key="1">
    <citation type="journal article" date="2020" name="Mol. Plant Microbe Interact.">
        <title>Genome Sequence of the Biocontrol Agent Coniothyrium minitans strain Conio (IMI 134523).</title>
        <authorList>
            <person name="Patel D."/>
            <person name="Shittu T.A."/>
            <person name="Baroncelli R."/>
            <person name="Muthumeenakshi S."/>
            <person name="Osborne T.H."/>
            <person name="Janganan T.K."/>
            <person name="Sreenivasaprasad S."/>
        </authorList>
    </citation>
    <scope>NUCLEOTIDE SEQUENCE</scope>
    <source>
        <strain evidence="1">Conio</strain>
    </source>
</reference>
<sequence>MRESVGRSPYTVQFLLALCDRGACVGARCFEPLCAHTWGGASIEGGTMRAQCEHNARALWARGGSRVWASMSLRCERWDGPLVALFVFPIALLQATPGSGHVAPLRLHRIAIASPGGPTASTAGVYCYVFIQEPEDSMATCLSARPPGHYSAAAAAASRASTSAEAQYWPVELLGRYW</sequence>
<protein>
    <submittedName>
        <fullName evidence="1">Uncharacterized protein</fullName>
    </submittedName>
</protein>
<dbReference type="Proteomes" id="UP000756921">
    <property type="component" value="Unassembled WGS sequence"/>
</dbReference>
<comment type="caution">
    <text evidence="1">The sequence shown here is derived from an EMBL/GenBank/DDBJ whole genome shotgun (WGS) entry which is preliminary data.</text>
</comment>
<dbReference type="OrthoDB" id="10486186at2759"/>
<evidence type="ECO:0000313" key="1">
    <source>
        <dbReference type="EMBL" id="KAF9736812.1"/>
    </source>
</evidence>
<dbReference type="AlphaFoldDB" id="A0A9P6GJI5"/>
<evidence type="ECO:0000313" key="2">
    <source>
        <dbReference type="Proteomes" id="UP000756921"/>
    </source>
</evidence>
<organism evidence="1 2">
    <name type="scientific">Paraphaeosphaeria minitans</name>
    <dbReference type="NCBI Taxonomy" id="565426"/>
    <lineage>
        <taxon>Eukaryota</taxon>
        <taxon>Fungi</taxon>
        <taxon>Dikarya</taxon>
        <taxon>Ascomycota</taxon>
        <taxon>Pezizomycotina</taxon>
        <taxon>Dothideomycetes</taxon>
        <taxon>Pleosporomycetidae</taxon>
        <taxon>Pleosporales</taxon>
        <taxon>Massarineae</taxon>
        <taxon>Didymosphaeriaceae</taxon>
        <taxon>Paraphaeosphaeria</taxon>
    </lineage>
</organism>